<dbReference type="EMBL" id="BAOU01000012">
    <property type="protein sequence ID" value="GAD04782.1"/>
    <property type="molecule type" value="Genomic_DNA"/>
</dbReference>
<reference evidence="1 2" key="2">
    <citation type="journal article" date="2013" name="Genome Announc.">
        <title>Draft Genome Sequences of Porphyromonas crevioricanis JCM 15906T and Porphyromonas cansulci JCM 13913T Isolated from a Canine Oral Cavity.</title>
        <authorList>
            <person name="Sakamoto M."/>
            <person name="Tanaka N."/>
            <person name="Shiwa Y."/>
            <person name="Yoshikawa H."/>
            <person name="Ohkuma M."/>
        </authorList>
    </citation>
    <scope>NUCLEOTIDE SEQUENCE [LARGE SCALE GENOMIC DNA]</scope>
    <source>
        <strain evidence="1 2">JCM 15906</strain>
    </source>
</reference>
<dbReference type="Proteomes" id="UP000018031">
    <property type="component" value="Unassembled WGS sequence"/>
</dbReference>
<dbReference type="AlphaFoldDB" id="T1CM77"/>
<reference evidence="2" key="1">
    <citation type="journal article" date="2013" name="Genome">
        <title>Draft Genome Sequences of Porphyromonas crevioricanis JCM 15906T and Porphyromonas cansulci JCM 13913T Isolated from a Canine Oral Cavity.</title>
        <authorList>
            <person name="Sakamoto M."/>
            <person name="Tanaka N."/>
            <person name="Shiwa Y."/>
            <person name="Yoshikawa H."/>
            <person name="Ohkuma M."/>
        </authorList>
    </citation>
    <scope>NUCLEOTIDE SEQUENCE [LARGE SCALE GENOMIC DNA]</scope>
    <source>
        <strain evidence="2">JCM 15906</strain>
    </source>
</reference>
<evidence type="ECO:0000313" key="1">
    <source>
        <dbReference type="EMBL" id="GAD04782.1"/>
    </source>
</evidence>
<name>T1CM77_9PORP</name>
<evidence type="ECO:0000313" key="2">
    <source>
        <dbReference type="Proteomes" id="UP000018031"/>
    </source>
</evidence>
<sequence length="41" mass="4923">MTLSERPIHRSFDRGRKALKKSFFPNLPPRPAIVFDRTYLY</sequence>
<protein>
    <submittedName>
        <fullName evidence="1">Uncharacterized protein</fullName>
    </submittedName>
</protein>
<accession>T1CM77</accession>
<proteinExistence type="predicted"/>
<comment type="caution">
    <text evidence="1">The sequence shown here is derived from an EMBL/GenBank/DDBJ whole genome shotgun (WGS) entry which is preliminary data.</text>
</comment>
<gene>
    <name evidence="1" type="ORF">PORCRE_478</name>
</gene>
<organism evidence="1 2">
    <name type="scientific">Porphyromonas crevioricanis JCM 15906</name>
    <dbReference type="NCBI Taxonomy" id="1305617"/>
    <lineage>
        <taxon>Bacteria</taxon>
        <taxon>Pseudomonadati</taxon>
        <taxon>Bacteroidota</taxon>
        <taxon>Bacteroidia</taxon>
        <taxon>Bacteroidales</taxon>
        <taxon>Porphyromonadaceae</taxon>
        <taxon>Porphyromonas</taxon>
    </lineage>
</organism>